<dbReference type="KEGG" id="dov:DSCO28_26880"/>
<protein>
    <submittedName>
        <fullName evidence="1">Uncharacterized protein</fullName>
    </submittedName>
</protein>
<reference evidence="1 2" key="1">
    <citation type="submission" date="2019-11" db="EMBL/GenBank/DDBJ databases">
        <title>Comparative genomics of hydrocarbon-degrading Desulfosarcina strains.</title>
        <authorList>
            <person name="Watanabe M."/>
            <person name="Kojima H."/>
            <person name="Fukui M."/>
        </authorList>
    </citation>
    <scope>NUCLEOTIDE SEQUENCE [LARGE SCALE GENOMIC DNA]</scope>
    <source>
        <strain evidence="1 2">28bB2T</strain>
    </source>
</reference>
<sequence length="81" mass="9573">MFRCSAKVYTEITVAPDWILGTLFEIGAFFGEQSYYKRLIIETTYYFYTLSLFIRDTKNTLTYEQKLDKKVSLTRSRSCTP</sequence>
<name>A0A5K7ZJ08_9BACT</name>
<evidence type="ECO:0000313" key="2">
    <source>
        <dbReference type="Proteomes" id="UP000425960"/>
    </source>
</evidence>
<organism evidence="1 2">
    <name type="scientific">Desulfosarcina ovata subsp. sediminis</name>
    <dbReference type="NCBI Taxonomy" id="885957"/>
    <lineage>
        <taxon>Bacteria</taxon>
        <taxon>Pseudomonadati</taxon>
        <taxon>Thermodesulfobacteriota</taxon>
        <taxon>Desulfobacteria</taxon>
        <taxon>Desulfobacterales</taxon>
        <taxon>Desulfosarcinaceae</taxon>
        <taxon>Desulfosarcina</taxon>
    </lineage>
</organism>
<proteinExistence type="predicted"/>
<dbReference type="AlphaFoldDB" id="A0A5K7ZJ08"/>
<dbReference type="EMBL" id="AP021876">
    <property type="protein sequence ID" value="BBO82122.1"/>
    <property type="molecule type" value="Genomic_DNA"/>
</dbReference>
<dbReference type="Proteomes" id="UP000425960">
    <property type="component" value="Chromosome"/>
</dbReference>
<evidence type="ECO:0000313" key="1">
    <source>
        <dbReference type="EMBL" id="BBO82122.1"/>
    </source>
</evidence>
<gene>
    <name evidence="1" type="ORF">DSCO28_26880</name>
</gene>
<accession>A0A5K7ZJ08</accession>